<evidence type="ECO:0000313" key="2">
    <source>
        <dbReference type="Proteomes" id="UP001259587"/>
    </source>
</evidence>
<proteinExistence type="predicted"/>
<reference evidence="1" key="1">
    <citation type="submission" date="2023-07" db="EMBL/GenBank/DDBJ databases">
        <title>Sorghum-associated microbial communities from plants grown in Nebraska, USA.</title>
        <authorList>
            <person name="Schachtman D."/>
        </authorList>
    </citation>
    <scope>NUCLEOTIDE SEQUENCE</scope>
    <source>
        <strain evidence="1">BE56</strain>
    </source>
</reference>
<dbReference type="EMBL" id="JAVDTH010000044">
    <property type="protein sequence ID" value="MDR6715180.1"/>
    <property type="molecule type" value="Genomic_DNA"/>
</dbReference>
<evidence type="ECO:0000313" key="1">
    <source>
        <dbReference type="EMBL" id="MDR6715180.1"/>
    </source>
</evidence>
<dbReference type="Proteomes" id="UP001259587">
    <property type="component" value="Unassembled WGS sequence"/>
</dbReference>
<organism evidence="1 2">
    <name type="scientific">Pseudomonas hunanensis</name>
    <dbReference type="NCBI Taxonomy" id="1247546"/>
    <lineage>
        <taxon>Bacteria</taxon>
        <taxon>Pseudomonadati</taxon>
        <taxon>Pseudomonadota</taxon>
        <taxon>Gammaproteobacteria</taxon>
        <taxon>Pseudomonadales</taxon>
        <taxon>Pseudomonadaceae</taxon>
        <taxon>Pseudomonas</taxon>
    </lineage>
</organism>
<accession>A0ACC6K9U8</accession>
<protein>
    <submittedName>
        <fullName evidence="1">Salicylate biosynthesis isochorismate synthase</fullName>
        <ecNumber evidence="1">5.4.4.2</ecNumber>
    </submittedName>
</protein>
<sequence length="473" mass="51917">MKRIHAAQWSRWRALLEQGRARAASLGRHVLVSLSLPVSAFDVFEQVASAENFAIPYALIESRDPEHLLFGLGHADELVDDQGLPLAQMASHWQQWLEEGVHEGELGPMMMGGARFDADSQRKAHWADFPAAVMTLHALQWFQRPEGCGLLLQARVGGESDIQALVSDRQRLLECMGSPPPVSAGASVVSGVDRDSVPHERWKAAVATAVERIRSGQMRKVVLARHVQRTHPASIDVASLLRRLRERDPGAHLFAVRRGDSCFLGATPERLAHLAQGIVHTHALAGTTPRGADAESDLRLGEALMESAKEREEHDLVVRTIRESLERLGASVEAEQMPELRRLPTLQHLSTPMRAKLNARIGVLEVVDTLHPTPAVAGLALDQALAFIRGHEGLDRGWYAGPLGWMNDRAEGDFFVALRSVLVRGAEAYLFAGCGVVADSLPELEFDETRLKLSGMFNALQTRRETTAVLTSA</sequence>
<keyword evidence="1" id="KW-0413">Isomerase</keyword>
<name>A0ACC6K9U8_9PSED</name>
<comment type="caution">
    <text evidence="1">The sequence shown here is derived from an EMBL/GenBank/DDBJ whole genome shotgun (WGS) entry which is preliminary data.</text>
</comment>
<gene>
    <name evidence="1" type="ORF">J2W83_004820</name>
</gene>
<keyword evidence="2" id="KW-1185">Reference proteome</keyword>
<dbReference type="EC" id="5.4.4.2" evidence="1"/>